<dbReference type="Gene3D" id="3.20.20.70">
    <property type="entry name" value="Aldolase class I"/>
    <property type="match status" value="1"/>
</dbReference>
<evidence type="ECO:0000313" key="9">
    <source>
        <dbReference type="EMBL" id="OGD66626.1"/>
    </source>
</evidence>
<organism evidence="9 10">
    <name type="scientific">Candidatus Berkelbacteria bacterium RIFCSPHIGHO2_12_FULL_36_9</name>
    <dbReference type="NCBI Taxonomy" id="1797469"/>
    <lineage>
        <taxon>Bacteria</taxon>
        <taxon>Candidatus Berkelbacteria</taxon>
    </lineage>
</organism>
<dbReference type="GO" id="GO:0006096">
    <property type="term" value="P:glycolytic process"/>
    <property type="evidence" value="ECO:0007669"/>
    <property type="project" value="UniProtKB-UniRule"/>
</dbReference>
<dbReference type="PROSITE" id="PS00171">
    <property type="entry name" value="TIM_1"/>
    <property type="match status" value="1"/>
</dbReference>
<protein>
    <recommendedName>
        <fullName evidence="7 8">Triosephosphate isomerase</fullName>
        <shortName evidence="7">TIM</shortName>
        <shortName evidence="7">TPI</shortName>
        <ecNumber evidence="7 8">5.3.1.1</ecNumber>
    </recommendedName>
    <alternativeName>
        <fullName evidence="7">Triose-phosphate isomerase</fullName>
    </alternativeName>
</protein>
<evidence type="ECO:0000313" key="10">
    <source>
        <dbReference type="Proteomes" id="UP000176451"/>
    </source>
</evidence>
<accession>A0A1F5EHD4</accession>
<dbReference type="GO" id="GO:0005829">
    <property type="term" value="C:cytosol"/>
    <property type="evidence" value="ECO:0007669"/>
    <property type="project" value="TreeGrafter"/>
</dbReference>
<dbReference type="Pfam" id="PF00121">
    <property type="entry name" value="TIM"/>
    <property type="match status" value="1"/>
</dbReference>
<feature type="binding site" evidence="7">
    <location>
        <position position="224"/>
    </location>
    <ligand>
        <name>substrate</name>
    </ligand>
</feature>
<dbReference type="GO" id="GO:0046166">
    <property type="term" value="P:glyceraldehyde-3-phosphate biosynthetic process"/>
    <property type="evidence" value="ECO:0007669"/>
    <property type="project" value="TreeGrafter"/>
</dbReference>
<dbReference type="FunFam" id="3.20.20.70:FF:000016">
    <property type="entry name" value="Triosephosphate isomerase"/>
    <property type="match status" value="1"/>
</dbReference>
<dbReference type="AlphaFoldDB" id="A0A1F5EHD4"/>
<gene>
    <name evidence="7" type="primary">tpiA</name>
    <name evidence="9" type="ORF">A3F08_01975</name>
</gene>
<keyword evidence="6 7" id="KW-0413">Isomerase</keyword>
<comment type="pathway">
    <text evidence="7 8">Carbohydrate biosynthesis; gluconeogenesis.</text>
</comment>
<evidence type="ECO:0000256" key="1">
    <source>
        <dbReference type="ARBA" id="ARBA00004680"/>
    </source>
</evidence>
<dbReference type="InterPro" id="IPR000652">
    <property type="entry name" value="Triosephosphate_isomerase"/>
</dbReference>
<keyword evidence="3 7" id="KW-0312">Gluconeogenesis</keyword>
<dbReference type="InterPro" id="IPR035990">
    <property type="entry name" value="TIM_sf"/>
</dbReference>
<feature type="binding site" evidence="7">
    <location>
        <begin position="9"/>
        <end position="11"/>
    </location>
    <ligand>
        <name>substrate</name>
    </ligand>
</feature>
<proteinExistence type="inferred from homology"/>
<evidence type="ECO:0000256" key="8">
    <source>
        <dbReference type="RuleBase" id="RU363013"/>
    </source>
</evidence>
<dbReference type="UniPathway" id="UPA00138"/>
<dbReference type="EMBL" id="MEZV01000033">
    <property type="protein sequence ID" value="OGD66626.1"/>
    <property type="molecule type" value="Genomic_DNA"/>
</dbReference>
<dbReference type="NCBIfam" id="TIGR00419">
    <property type="entry name" value="tim"/>
    <property type="match status" value="1"/>
</dbReference>
<keyword evidence="5 7" id="KW-0324">Glycolysis</keyword>
<dbReference type="PROSITE" id="PS51440">
    <property type="entry name" value="TIM_2"/>
    <property type="match status" value="1"/>
</dbReference>
<evidence type="ECO:0000256" key="7">
    <source>
        <dbReference type="HAMAP-Rule" id="MF_00147"/>
    </source>
</evidence>
<dbReference type="HAMAP" id="MF_00147_B">
    <property type="entry name" value="TIM_B"/>
    <property type="match status" value="1"/>
</dbReference>
<feature type="binding site" evidence="7">
    <location>
        <begin position="245"/>
        <end position="246"/>
    </location>
    <ligand>
        <name>substrate</name>
    </ligand>
</feature>
<dbReference type="CDD" id="cd00311">
    <property type="entry name" value="TIM"/>
    <property type="match status" value="1"/>
</dbReference>
<name>A0A1F5EHD4_9BACT</name>
<comment type="subunit">
    <text evidence="7 8">Homodimer.</text>
</comment>
<feature type="active site" description="Electrophile" evidence="7">
    <location>
        <position position="97"/>
    </location>
</feature>
<dbReference type="GO" id="GO:0004807">
    <property type="term" value="F:triose-phosphate isomerase activity"/>
    <property type="evidence" value="ECO:0007669"/>
    <property type="project" value="UniProtKB-UniRule"/>
</dbReference>
<dbReference type="InterPro" id="IPR022896">
    <property type="entry name" value="TrioseP_Isoase_bac/euk"/>
</dbReference>
<reference evidence="9 10" key="1">
    <citation type="journal article" date="2016" name="Nat. Commun.">
        <title>Thousands of microbial genomes shed light on interconnected biogeochemical processes in an aquifer system.</title>
        <authorList>
            <person name="Anantharaman K."/>
            <person name="Brown C.T."/>
            <person name="Hug L.A."/>
            <person name="Sharon I."/>
            <person name="Castelle C.J."/>
            <person name="Probst A.J."/>
            <person name="Thomas B.C."/>
            <person name="Singh A."/>
            <person name="Wilkins M.J."/>
            <person name="Karaoz U."/>
            <person name="Brodie E.L."/>
            <person name="Williams K.H."/>
            <person name="Hubbard S.S."/>
            <person name="Banfield J.F."/>
        </authorList>
    </citation>
    <scope>NUCLEOTIDE SEQUENCE [LARGE SCALE GENOMIC DNA]</scope>
</reference>
<evidence type="ECO:0000256" key="5">
    <source>
        <dbReference type="ARBA" id="ARBA00023152"/>
    </source>
</evidence>
<sequence>MRTPIIIANWKMNTNLSDAVVLAQSIKSGIENLEHIEVVLCPPFVWLYPVFETLEKVLGKKIKLGAQDLFWEDDGAYTGEVSGKMLRRMCQYAVVGHSERRHYLHEDDEDINNKVHAALRNGLKPIICVGEYKKMVEEKAGRGRPDKISVNTNILNQLTKALEHVSKKDIENVVIAYEPVWAIGSGNPASGAYAASIINQLREKIFRLYDWDTAQNVRILYGGSVDSKNISEFIRQPEIDGVLVGGVSLKSKEFIKVCEEMAG</sequence>
<evidence type="ECO:0000256" key="6">
    <source>
        <dbReference type="ARBA" id="ARBA00023235"/>
    </source>
</evidence>
<comment type="catalytic activity">
    <reaction evidence="7 8">
        <text>D-glyceraldehyde 3-phosphate = dihydroxyacetone phosphate</text>
        <dbReference type="Rhea" id="RHEA:18585"/>
        <dbReference type="ChEBI" id="CHEBI:57642"/>
        <dbReference type="ChEBI" id="CHEBI:59776"/>
        <dbReference type="EC" id="5.3.1.1"/>
    </reaction>
</comment>
<feature type="active site" description="Proton acceptor" evidence="7">
    <location>
        <position position="178"/>
    </location>
</feature>
<dbReference type="UniPathway" id="UPA00109">
    <property type="reaction ID" value="UER00189"/>
</dbReference>
<dbReference type="EC" id="5.3.1.1" evidence="7 8"/>
<evidence type="ECO:0000256" key="2">
    <source>
        <dbReference type="ARBA" id="ARBA00007422"/>
    </source>
</evidence>
<comment type="similarity">
    <text evidence="2 7 8">Belongs to the triosephosphate isomerase family.</text>
</comment>
<dbReference type="Proteomes" id="UP000176451">
    <property type="component" value="Unassembled WGS sequence"/>
</dbReference>
<evidence type="ECO:0000256" key="4">
    <source>
        <dbReference type="ARBA" id="ARBA00022490"/>
    </source>
</evidence>
<dbReference type="InterPro" id="IPR020861">
    <property type="entry name" value="Triosephosphate_isomerase_AS"/>
</dbReference>
<dbReference type="STRING" id="1797469.A3F08_01975"/>
<dbReference type="SUPFAM" id="SSF51351">
    <property type="entry name" value="Triosephosphate isomerase (TIM)"/>
    <property type="match status" value="1"/>
</dbReference>
<comment type="caution">
    <text evidence="9">The sequence shown here is derived from an EMBL/GenBank/DDBJ whole genome shotgun (WGS) entry which is preliminary data.</text>
</comment>
<dbReference type="GO" id="GO:0006094">
    <property type="term" value="P:gluconeogenesis"/>
    <property type="evidence" value="ECO:0007669"/>
    <property type="project" value="UniProtKB-UniRule"/>
</dbReference>
<dbReference type="PANTHER" id="PTHR21139:SF42">
    <property type="entry name" value="TRIOSEPHOSPHATE ISOMERASE"/>
    <property type="match status" value="1"/>
</dbReference>
<keyword evidence="4 7" id="KW-0963">Cytoplasm</keyword>
<dbReference type="GO" id="GO:0019563">
    <property type="term" value="P:glycerol catabolic process"/>
    <property type="evidence" value="ECO:0007669"/>
    <property type="project" value="TreeGrafter"/>
</dbReference>
<evidence type="ECO:0000256" key="3">
    <source>
        <dbReference type="ARBA" id="ARBA00022432"/>
    </source>
</evidence>
<comment type="pathway">
    <text evidence="1 7 8">Carbohydrate degradation; glycolysis; D-glyceraldehyde 3-phosphate from glycerone phosphate: step 1/1.</text>
</comment>
<dbReference type="InterPro" id="IPR013785">
    <property type="entry name" value="Aldolase_TIM"/>
</dbReference>
<comment type="function">
    <text evidence="7">Involved in the gluconeogenesis. Catalyzes stereospecifically the conversion of dihydroxyacetone phosphate (DHAP) to D-glyceraldehyde-3-phosphate (G3P).</text>
</comment>
<comment type="subcellular location">
    <subcellularLocation>
        <location evidence="7 8">Cytoplasm</location>
    </subcellularLocation>
</comment>
<dbReference type="PANTHER" id="PTHR21139">
    <property type="entry name" value="TRIOSEPHOSPHATE ISOMERASE"/>
    <property type="match status" value="1"/>
</dbReference>
<feature type="binding site" evidence="7">
    <location>
        <position position="184"/>
    </location>
    <ligand>
        <name>substrate</name>
    </ligand>
</feature>